<comment type="caution">
    <text evidence="7">The sequence shown here is derived from an EMBL/GenBank/DDBJ whole genome shotgun (WGS) entry which is preliminary data.</text>
</comment>
<dbReference type="AlphaFoldDB" id="A0A4R1RC24"/>
<protein>
    <recommendedName>
        <fullName evidence="6">Probable membrane transporter protein</fullName>
    </recommendedName>
</protein>
<dbReference type="InterPro" id="IPR002781">
    <property type="entry name" value="TM_pro_TauE-like"/>
</dbReference>
<dbReference type="RefSeq" id="WP_132015393.1">
    <property type="nucleotide sequence ID" value="NZ_SLUN01000021.1"/>
</dbReference>
<sequence>MFIHLAGADLDVWWPGVILLGVFIGSLTGLFGVGGGFLLTPALKVCFGIPYPIAIGSSLAQFFVTGSFSAWRHWRDRNVDPLLGAMMAGGALAGTEIGVRLLKVMGDWSSIMLNHKAWPVRDLLINSIFLILMSLVAVFIWRETSQSGADEEAASSMAQHIQSVKIPPLITFPCSQILSLSPWIPILLSLMVGILTGMLGIGGGFINFPLLIYGLGVPTAVAAGTSAFQIIFSTGYGAFRHFFQGHIELTLVFLLVVGSVLGVQLGVRASKLLGGRKIRRCFCAVILLGIAVILFDLFSGLA</sequence>
<feature type="transmembrane region" description="Helical" evidence="6">
    <location>
        <begin position="12"/>
        <end position="39"/>
    </location>
</feature>
<feature type="transmembrane region" description="Helical" evidence="6">
    <location>
        <begin position="281"/>
        <end position="301"/>
    </location>
</feature>
<dbReference type="Proteomes" id="UP000295008">
    <property type="component" value="Unassembled WGS sequence"/>
</dbReference>
<comment type="subcellular location">
    <subcellularLocation>
        <location evidence="6">Cell membrane</location>
        <topology evidence="6">Multi-pass membrane protein</topology>
    </subcellularLocation>
    <subcellularLocation>
        <location evidence="1">Membrane</location>
        <topology evidence="1">Multi-pass membrane protein</topology>
    </subcellularLocation>
</comment>
<dbReference type="EMBL" id="SLUN01000021">
    <property type="protein sequence ID" value="TCL63353.1"/>
    <property type="molecule type" value="Genomic_DNA"/>
</dbReference>
<keyword evidence="4 6" id="KW-1133">Transmembrane helix</keyword>
<name>A0A4R1RC24_HYDET</name>
<keyword evidence="3 6" id="KW-0812">Transmembrane</keyword>
<gene>
    <name evidence="7" type="ORF">EDC14_102171</name>
</gene>
<feature type="transmembrane region" description="Helical" evidence="6">
    <location>
        <begin position="123"/>
        <end position="141"/>
    </location>
</feature>
<evidence type="ECO:0000313" key="8">
    <source>
        <dbReference type="Proteomes" id="UP000295008"/>
    </source>
</evidence>
<feature type="transmembrane region" description="Helical" evidence="6">
    <location>
        <begin position="51"/>
        <end position="71"/>
    </location>
</feature>
<comment type="similarity">
    <text evidence="2 6">Belongs to the 4-toluene sulfonate uptake permease (TSUP) (TC 2.A.102) family.</text>
</comment>
<dbReference type="InterPro" id="IPR051598">
    <property type="entry name" value="TSUP/Inactive_protease-like"/>
</dbReference>
<keyword evidence="8" id="KW-1185">Reference proteome</keyword>
<organism evidence="7 8">
    <name type="scientific">Hydrogenispora ethanolica</name>
    <dbReference type="NCBI Taxonomy" id="1082276"/>
    <lineage>
        <taxon>Bacteria</taxon>
        <taxon>Bacillati</taxon>
        <taxon>Bacillota</taxon>
        <taxon>Hydrogenispora</taxon>
    </lineage>
</organism>
<proteinExistence type="inferred from homology"/>
<keyword evidence="6" id="KW-1003">Cell membrane</keyword>
<evidence type="ECO:0000256" key="4">
    <source>
        <dbReference type="ARBA" id="ARBA00022989"/>
    </source>
</evidence>
<feature type="transmembrane region" description="Helical" evidence="6">
    <location>
        <begin position="210"/>
        <end position="231"/>
    </location>
</feature>
<reference evidence="7 8" key="1">
    <citation type="submission" date="2019-03" db="EMBL/GenBank/DDBJ databases">
        <title>Genomic Encyclopedia of Type Strains, Phase IV (KMG-IV): sequencing the most valuable type-strain genomes for metagenomic binning, comparative biology and taxonomic classification.</title>
        <authorList>
            <person name="Goeker M."/>
        </authorList>
    </citation>
    <scope>NUCLEOTIDE SEQUENCE [LARGE SCALE GENOMIC DNA]</scope>
    <source>
        <strain evidence="7 8">LX-B</strain>
    </source>
</reference>
<evidence type="ECO:0000256" key="3">
    <source>
        <dbReference type="ARBA" id="ARBA00022692"/>
    </source>
</evidence>
<dbReference type="GO" id="GO:0005886">
    <property type="term" value="C:plasma membrane"/>
    <property type="evidence" value="ECO:0007669"/>
    <property type="project" value="UniProtKB-SubCell"/>
</dbReference>
<dbReference type="PANTHER" id="PTHR43701">
    <property type="entry name" value="MEMBRANE TRANSPORTER PROTEIN MJ0441-RELATED"/>
    <property type="match status" value="1"/>
</dbReference>
<evidence type="ECO:0000313" key="7">
    <source>
        <dbReference type="EMBL" id="TCL63353.1"/>
    </source>
</evidence>
<dbReference type="OrthoDB" id="9779078at2"/>
<dbReference type="PANTHER" id="PTHR43701:SF12">
    <property type="entry name" value="MEMBRANE TRANSPORTER PROTEIN YTNM-RELATED"/>
    <property type="match status" value="1"/>
</dbReference>
<accession>A0A4R1RC24</accession>
<feature type="transmembrane region" description="Helical" evidence="6">
    <location>
        <begin position="83"/>
        <end position="102"/>
    </location>
</feature>
<feature type="transmembrane region" description="Helical" evidence="6">
    <location>
        <begin position="251"/>
        <end position="269"/>
    </location>
</feature>
<keyword evidence="5 6" id="KW-0472">Membrane</keyword>
<evidence type="ECO:0000256" key="6">
    <source>
        <dbReference type="RuleBase" id="RU363041"/>
    </source>
</evidence>
<evidence type="ECO:0000256" key="1">
    <source>
        <dbReference type="ARBA" id="ARBA00004141"/>
    </source>
</evidence>
<feature type="transmembrane region" description="Helical" evidence="6">
    <location>
        <begin position="183"/>
        <end position="203"/>
    </location>
</feature>
<evidence type="ECO:0000256" key="5">
    <source>
        <dbReference type="ARBA" id="ARBA00023136"/>
    </source>
</evidence>
<evidence type="ECO:0000256" key="2">
    <source>
        <dbReference type="ARBA" id="ARBA00009142"/>
    </source>
</evidence>
<dbReference type="Pfam" id="PF01925">
    <property type="entry name" value="TauE"/>
    <property type="match status" value="1"/>
</dbReference>